<keyword evidence="2" id="KW-1185">Reference proteome</keyword>
<dbReference type="Proteomes" id="UP000199400">
    <property type="component" value="Unassembled WGS sequence"/>
</dbReference>
<dbReference type="EMBL" id="FOMX01000011">
    <property type="protein sequence ID" value="SFE29988.1"/>
    <property type="molecule type" value="Genomic_DNA"/>
</dbReference>
<sequence length="87" mass="9243">MSESCARSQGPMTGSAMQAREHLCAIRDAPGDEDELLAYATWLEGQGDPLGEFIRVQCALAVGARGGDAQAELVAREATLRAAHEQE</sequence>
<dbReference type="STRING" id="54.SAMN02745121_03779"/>
<reference evidence="2" key="1">
    <citation type="submission" date="2016-10" db="EMBL/GenBank/DDBJ databases">
        <authorList>
            <person name="Varghese N."/>
            <person name="Submissions S."/>
        </authorList>
    </citation>
    <scope>NUCLEOTIDE SEQUENCE [LARGE SCALE GENOMIC DNA]</scope>
    <source>
        <strain evidence="2">ATCC 25963</strain>
    </source>
</reference>
<name>A0A1I1ZF96_9BACT</name>
<dbReference type="NCBIfam" id="TIGR02996">
    <property type="entry name" value="rpt_mate_G_obs"/>
    <property type="match status" value="1"/>
</dbReference>
<dbReference type="RefSeq" id="WP_211302555.1">
    <property type="nucleotide sequence ID" value="NZ_FOMX01000011.1"/>
</dbReference>
<proteinExistence type="predicted"/>
<protein>
    <submittedName>
        <fullName evidence="1">Repeat-companion domain-containing protein</fullName>
    </submittedName>
</protein>
<evidence type="ECO:0000313" key="1">
    <source>
        <dbReference type="EMBL" id="SFE29988.1"/>
    </source>
</evidence>
<organism evidence="1 2">
    <name type="scientific">Nannocystis exedens</name>
    <dbReference type="NCBI Taxonomy" id="54"/>
    <lineage>
        <taxon>Bacteria</taxon>
        <taxon>Pseudomonadati</taxon>
        <taxon>Myxococcota</taxon>
        <taxon>Polyangia</taxon>
        <taxon>Nannocystales</taxon>
        <taxon>Nannocystaceae</taxon>
        <taxon>Nannocystis</taxon>
    </lineage>
</organism>
<evidence type="ECO:0000313" key="2">
    <source>
        <dbReference type="Proteomes" id="UP000199400"/>
    </source>
</evidence>
<dbReference type="InterPro" id="IPR014338">
    <property type="entry name" value="CHP02996_rpt-companion-dom"/>
</dbReference>
<gene>
    <name evidence="1" type="ORF">SAMN02745121_03779</name>
</gene>
<accession>A0A1I1ZF96</accession>
<dbReference type="AlphaFoldDB" id="A0A1I1ZF96"/>